<name>A0A2A9P748_OPHUN</name>
<feature type="region of interest" description="Disordered" evidence="1">
    <location>
        <begin position="1"/>
        <end position="197"/>
    </location>
</feature>
<evidence type="ECO:0000313" key="3">
    <source>
        <dbReference type="Proteomes" id="UP000037136"/>
    </source>
</evidence>
<feature type="compositionally biased region" description="Basic and acidic residues" evidence="1">
    <location>
        <begin position="164"/>
        <end position="174"/>
    </location>
</feature>
<feature type="compositionally biased region" description="Polar residues" evidence="1">
    <location>
        <begin position="43"/>
        <end position="53"/>
    </location>
</feature>
<protein>
    <submittedName>
        <fullName evidence="2">Uncharacterized protein</fullName>
    </submittedName>
</protein>
<reference evidence="2 3" key="2">
    <citation type="journal article" date="2017" name="Sci. Rep.">
        <title>Ant-infecting Ophiocordyceps genomes reveal a high diversity of potential behavioral manipulation genes and a possible major role for enterotoxins.</title>
        <authorList>
            <person name="de Bekker C."/>
            <person name="Ohm R.A."/>
            <person name="Evans H.C."/>
            <person name="Brachmann A."/>
            <person name="Hughes D.P."/>
        </authorList>
    </citation>
    <scope>NUCLEOTIDE SEQUENCE [LARGE SCALE GENOMIC DNA]</scope>
    <source>
        <strain evidence="2 3">SC16a</strain>
    </source>
</reference>
<feature type="compositionally biased region" description="Low complexity" evidence="1">
    <location>
        <begin position="133"/>
        <end position="146"/>
    </location>
</feature>
<gene>
    <name evidence="2" type="ORF">XA68_16107</name>
</gene>
<keyword evidence="3" id="KW-1185">Reference proteome</keyword>
<feature type="compositionally biased region" description="Basic and acidic residues" evidence="1">
    <location>
        <begin position="77"/>
        <end position="89"/>
    </location>
</feature>
<sequence>MESRFPDAPPVLPDARMALDSPESPRVPQHPPPVGGGPDDTNRQVQDAPSTELSKMALDSPESPRVPQHPPPVGGSDETHRQVKTKLESPEPSPIPEHLLTGLLEYTNRDRFVPNEGRPSSADDKRYSHLTDSSSTPSQTASAPAAINDLFPLSTTGAQNRPVMADDRIPDASHHSAAPAEPSNRPSPAPMSSPNSLKYRHALLRRLDSQRSIWQRNLHWPD</sequence>
<evidence type="ECO:0000313" key="2">
    <source>
        <dbReference type="EMBL" id="PFH56713.1"/>
    </source>
</evidence>
<evidence type="ECO:0000256" key="1">
    <source>
        <dbReference type="SAM" id="MobiDB-lite"/>
    </source>
</evidence>
<accession>A0A2A9P748</accession>
<dbReference type="AlphaFoldDB" id="A0A2A9P748"/>
<dbReference type="Proteomes" id="UP000037136">
    <property type="component" value="Unassembled WGS sequence"/>
</dbReference>
<organism evidence="2 3">
    <name type="scientific">Ophiocordyceps unilateralis</name>
    <name type="common">Zombie-ant fungus</name>
    <name type="synonym">Torrubia unilateralis</name>
    <dbReference type="NCBI Taxonomy" id="268505"/>
    <lineage>
        <taxon>Eukaryota</taxon>
        <taxon>Fungi</taxon>
        <taxon>Dikarya</taxon>
        <taxon>Ascomycota</taxon>
        <taxon>Pezizomycotina</taxon>
        <taxon>Sordariomycetes</taxon>
        <taxon>Hypocreomycetidae</taxon>
        <taxon>Hypocreales</taxon>
        <taxon>Ophiocordycipitaceae</taxon>
        <taxon>Ophiocordyceps</taxon>
    </lineage>
</organism>
<proteinExistence type="predicted"/>
<reference evidence="2 3" key="1">
    <citation type="journal article" date="2015" name="BMC Genomics">
        <title>Gene expression during zombie ant biting behavior reflects the complexity underlying fungal parasitic behavioral manipulation.</title>
        <authorList>
            <person name="de Bekker C."/>
            <person name="Ohm R.A."/>
            <person name="Loreto R.G."/>
            <person name="Sebastian A."/>
            <person name="Albert I."/>
            <person name="Merrow M."/>
            <person name="Brachmann A."/>
            <person name="Hughes D.P."/>
        </authorList>
    </citation>
    <scope>NUCLEOTIDE SEQUENCE [LARGE SCALE GENOMIC DNA]</scope>
    <source>
        <strain evidence="2 3">SC16a</strain>
    </source>
</reference>
<comment type="caution">
    <text evidence="2">The sequence shown here is derived from an EMBL/GenBank/DDBJ whole genome shotgun (WGS) entry which is preliminary data.</text>
</comment>
<dbReference type="EMBL" id="LAZP02000523">
    <property type="protein sequence ID" value="PFH56713.1"/>
    <property type="molecule type" value="Genomic_DNA"/>
</dbReference>